<dbReference type="AlphaFoldDB" id="A0A8J2HHS0"/>
<feature type="region of interest" description="Disordered" evidence="2">
    <location>
        <begin position="869"/>
        <end position="890"/>
    </location>
</feature>
<feature type="compositionally biased region" description="Basic and acidic residues" evidence="2">
    <location>
        <begin position="351"/>
        <end position="362"/>
    </location>
</feature>
<keyword evidence="5" id="KW-1185">Reference proteome</keyword>
<feature type="region of interest" description="Disordered" evidence="2">
    <location>
        <begin position="332"/>
        <end position="362"/>
    </location>
</feature>
<dbReference type="Proteomes" id="UP000786811">
    <property type="component" value="Unassembled WGS sequence"/>
</dbReference>
<dbReference type="Pfam" id="PF16043">
    <property type="entry name" value="DUF4795"/>
    <property type="match status" value="1"/>
</dbReference>
<organism evidence="4 5">
    <name type="scientific">Cotesia congregata</name>
    <name type="common">Parasitoid wasp</name>
    <name type="synonym">Apanteles congregatus</name>
    <dbReference type="NCBI Taxonomy" id="51543"/>
    <lineage>
        <taxon>Eukaryota</taxon>
        <taxon>Metazoa</taxon>
        <taxon>Ecdysozoa</taxon>
        <taxon>Arthropoda</taxon>
        <taxon>Hexapoda</taxon>
        <taxon>Insecta</taxon>
        <taxon>Pterygota</taxon>
        <taxon>Neoptera</taxon>
        <taxon>Endopterygota</taxon>
        <taxon>Hymenoptera</taxon>
        <taxon>Apocrita</taxon>
        <taxon>Ichneumonoidea</taxon>
        <taxon>Braconidae</taxon>
        <taxon>Microgastrinae</taxon>
        <taxon>Cotesia</taxon>
    </lineage>
</organism>
<accession>A0A8J2HHS0</accession>
<evidence type="ECO:0000313" key="4">
    <source>
        <dbReference type="EMBL" id="CAG5100317.1"/>
    </source>
</evidence>
<name>A0A8J2HHS0_COTCN</name>
<dbReference type="OrthoDB" id="5981048at2759"/>
<dbReference type="EMBL" id="CAJNRD030001122">
    <property type="protein sequence ID" value="CAG5100317.1"/>
    <property type="molecule type" value="Genomic_DNA"/>
</dbReference>
<evidence type="ECO:0000256" key="1">
    <source>
        <dbReference type="SAM" id="Coils"/>
    </source>
</evidence>
<evidence type="ECO:0000256" key="2">
    <source>
        <dbReference type="SAM" id="MobiDB-lite"/>
    </source>
</evidence>
<dbReference type="PANTHER" id="PTHR47080:SF1">
    <property type="entry name" value="CHROMOSOME 16 OPEN READING FRAME 96"/>
    <property type="match status" value="1"/>
</dbReference>
<dbReference type="InterPro" id="IPR032013">
    <property type="entry name" value="DUF4795"/>
</dbReference>
<proteinExistence type="predicted"/>
<comment type="caution">
    <text evidence="4">The sequence shown here is derived from an EMBL/GenBank/DDBJ whole genome shotgun (WGS) entry which is preliminary data.</text>
</comment>
<keyword evidence="1" id="KW-0175">Coiled coil</keyword>
<sequence>MTQNPISLQVSLPEMLDLALGTPEVGSINLNILHNFLHVLLHQVNLINLKIEYRGDDANRIKTIVSSLKSGPSIYLHEYSITDSAGNVIKRTHAAEAPAVAAEIYTVDSKTSADLEGPNANLASSASDVKETKGIKQRIGVGVEDNRQSVIFVEPIKDGAVPSALGFKKINETVEKLEKQFRALEELATNPEIIERIKTSRPDPLNDMWSMININKRLDASEQGISKLMTMLQDIIKSEEQSSYVSLNEKQDSVSNSIIDNYTNSNDRLTKLETDLMNIVDEMIKMKEILDVRDKPELPQEQITFSEEIPLNVKQEFYSDSDDMSGLMRESETYSVDNNKLPSLTSQADQVETRNAKAERKFSPQLSVASGLATAGSASGEDKALMKSTLSDISSKISSSHSKRSSSVLNELKLEMAALKSEVEQTKQDIEELRYEVTQLRDPSTEPLPEKSIETESDVRTSINEIKSSISKSSNSKRSSSGNKDQVDTKYSSSFIAVEESSSRASNTSIPGSKEIGITDSRFTNDDNKRKSKSMGTIKSSRDSRSQNCDEDIKNLASRILALEQKIQTIDDDRKILIEQIDLLKILKADKEDLEDALTDKADIEIVNRKISNDRFDSAIHDLTHSLEAMESKLTEQENTLSDALNTIQQIVDKKLDKVEISPIIDHINDEFQVIQEKFEDLEEERQKNEAAGTKKILNDVLCISCNKNVMMRMDQGPIYKNNFISHESNNNKPLMRYNSNRMKKQLKQYPGKNINQFAALMKDTIMRAGPYPSERSPKILNPGMSLSPRPIVCKPEKNVCCSAFNDQLAASKDLLGRQNSNKNQSKQEQEELLNSKNILLTVINNEGNVQHLLNILLLLLIKQKKRPQLKKNKNKIKTKKFEKKKPFKI</sequence>
<feature type="compositionally biased region" description="Polar residues" evidence="2">
    <location>
        <begin position="333"/>
        <end position="350"/>
    </location>
</feature>
<reference evidence="4" key="1">
    <citation type="submission" date="2021-04" db="EMBL/GenBank/DDBJ databases">
        <authorList>
            <person name="Chebbi M.A.C M."/>
        </authorList>
    </citation>
    <scope>NUCLEOTIDE SEQUENCE</scope>
</reference>
<gene>
    <name evidence="4" type="ORF">HICCMSTLAB_LOCUS9493</name>
</gene>
<feature type="coiled-coil region" evidence="1">
    <location>
        <begin position="409"/>
        <end position="436"/>
    </location>
</feature>
<evidence type="ECO:0000313" key="5">
    <source>
        <dbReference type="Proteomes" id="UP000786811"/>
    </source>
</evidence>
<feature type="domain" description="DUF4795" evidence="3">
    <location>
        <begin position="547"/>
        <end position="719"/>
    </location>
</feature>
<evidence type="ECO:0000259" key="3">
    <source>
        <dbReference type="Pfam" id="PF16043"/>
    </source>
</evidence>
<feature type="compositionally biased region" description="Low complexity" evidence="2">
    <location>
        <begin position="462"/>
        <end position="484"/>
    </location>
</feature>
<feature type="region of interest" description="Disordered" evidence="2">
    <location>
        <begin position="437"/>
        <end position="549"/>
    </location>
</feature>
<dbReference type="PANTHER" id="PTHR47080">
    <property type="entry name" value="CHROMOSOME 16 OPEN READING FRAME 96"/>
    <property type="match status" value="1"/>
</dbReference>
<feature type="compositionally biased region" description="Basic and acidic residues" evidence="2">
    <location>
        <begin position="448"/>
        <end position="459"/>
    </location>
</feature>
<protein>
    <submittedName>
        <fullName evidence="4">Similar to Qrich2: Glutamine-rich protein 2 (Mus musculus)</fullName>
    </submittedName>
</protein>